<dbReference type="GeneID" id="98069238"/>
<dbReference type="PANTHER" id="PTHR30269:SF0">
    <property type="entry name" value="MEMBRANE TRANSPORTER PROTEIN YFCA-RELATED"/>
    <property type="match status" value="1"/>
</dbReference>
<evidence type="ECO:0000313" key="9">
    <source>
        <dbReference type="EMBL" id="EHP47822.1"/>
    </source>
</evidence>
<evidence type="ECO:0000256" key="4">
    <source>
        <dbReference type="ARBA" id="ARBA00022475"/>
    </source>
</evidence>
<feature type="transmembrane region" description="Helical" evidence="8">
    <location>
        <begin position="230"/>
        <end position="249"/>
    </location>
</feature>
<evidence type="ECO:0000256" key="3">
    <source>
        <dbReference type="ARBA" id="ARBA00022448"/>
    </source>
</evidence>
<evidence type="ECO:0000256" key="7">
    <source>
        <dbReference type="ARBA" id="ARBA00023136"/>
    </source>
</evidence>
<keyword evidence="7 8" id="KW-0472">Membrane</keyword>
<accession>H1DHD9</accession>
<keyword evidence="5 8" id="KW-0812">Transmembrane</keyword>
<organism evidence="9 10">
    <name type="scientific">Odoribacter laneus YIT 12061</name>
    <dbReference type="NCBI Taxonomy" id="742817"/>
    <lineage>
        <taxon>Bacteria</taxon>
        <taxon>Pseudomonadati</taxon>
        <taxon>Bacteroidota</taxon>
        <taxon>Bacteroidia</taxon>
        <taxon>Bacteroidales</taxon>
        <taxon>Odoribacteraceae</taxon>
        <taxon>Odoribacter</taxon>
    </lineage>
</organism>
<evidence type="ECO:0000256" key="1">
    <source>
        <dbReference type="ARBA" id="ARBA00004651"/>
    </source>
</evidence>
<dbReference type="InterPro" id="IPR002781">
    <property type="entry name" value="TM_pro_TauE-like"/>
</dbReference>
<feature type="transmembrane region" description="Helical" evidence="8">
    <location>
        <begin position="139"/>
        <end position="166"/>
    </location>
</feature>
<dbReference type="eggNOG" id="COG0730">
    <property type="taxonomic scope" value="Bacteria"/>
</dbReference>
<keyword evidence="10" id="KW-1185">Reference proteome</keyword>
<feature type="transmembrane region" description="Helical" evidence="8">
    <location>
        <begin position="75"/>
        <end position="93"/>
    </location>
</feature>
<dbReference type="EMBL" id="ADMC01000022">
    <property type="protein sequence ID" value="EHP47822.1"/>
    <property type="molecule type" value="Genomic_DNA"/>
</dbReference>
<keyword evidence="6 8" id="KW-1133">Transmembrane helix</keyword>
<keyword evidence="3" id="KW-0813">Transport</keyword>
<evidence type="ECO:0000256" key="6">
    <source>
        <dbReference type="ARBA" id="ARBA00022989"/>
    </source>
</evidence>
<evidence type="ECO:0000256" key="8">
    <source>
        <dbReference type="RuleBase" id="RU363041"/>
    </source>
</evidence>
<dbReference type="RefSeq" id="WP_009136823.1">
    <property type="nucleotide sequence ID" value="NZ_JH594596.1"/>
</dbReference>
<comment type="caution">
    <text evidence="9">The sequence shown here is derived from an EMBL/GenBank/DDBJ whole genome shotgun (WGS) entry which is preliminary data.</text>
</comment>
<dbReference type="STRING" id="742817.HMPREF9449_01675"/>
<dbReference type="HOGENOM" id="CLU_045498_2_3_10"/>
<dbReference type="Pfam" id="PF01925">
    <property type="entry name" value="TauE"/>
    <property type="match status" value="1"/>
</dbReference>
<dbReference type="PANTHER" id="PTHR30269">
    <property type="entry name" value="TRANSMEMBRANE PROTEIN YFCA"/>
    <property type="match status" value="1"/>
</dbReference>
<feature type="transmembrane region" description="Helical" evidence="8">
    <location>
        <begin position="6"/>
        <end position="39"/>
    </location>
</feature>
<comment type="similarity">
    <text evidence="2 8">Belongs to the 4-toluene sulfonate uptake permease (TSUP) (TC 2.A.102) family.</text>
</comment>
<proteinExistence type="inferred from homology"/>
<reference evidence="9 10" key="1">
    <citation type="submission" date="2012-01" db="EMBL/GenBank/DDBJ databases">
        <title>The Genome Sequence of Odoribacter laneus YIT 12061.</title>
        <authorList>
            <consortium name="The Broad Institute Genome Sequencing Platform"/>
            <person name="Earl A."/>
            <person name="Ward D."/>
            <person name="Feldgarden M."/>
            <person name="Gevers D."/>
            <person name="Morotomi M."/>
            <person name="Young S.K."/>
            <person name="Zeng Q."/>
            <person name="Gargeya S."/>
            <person name="Fitzgerald M."/>
            <person name="Haas B."/>
            <person name="Abouelleil A."/>
            <person name="Alvarado L."/>
            <person name="Arachchi H.M."/>
            <person name="Berlin A."/>
            <person name="Chapman S.B."/>
            <person name="Gearin G."/>
            <person name="Goldberg J."/>
            <person name="Griggs A."/>
            <person name="Gujja S."/>
            <person name="Hansen M."/>
            <person name="Heiman D."/>
            <person name="Howarth C."/>
            <person name="Larimer J."/>
            <person name="Lui A."/>
            <person name="MacDonald P.J.P."/>
            <person name="McCowen C."/>
            <person name="Montmayeur A."/>
            <person name="Murphy C."/>
            <person name="Neiman D."/>
            <person name="Pearson M."/>
            <person name="Priest M."/>
            <person name="Roberts A."/>
            <person name="Saif S."/>
            <person name="Shea T."/>
            <person name="Sisk P."/>
            <person name="Stolte C."/>
            <person name="Sykes S."/>
            <person name="Wortman J."/>
            <person name="Nusbaum C."/>
            <person name="Birren B."/>
        </authorList>
    </citation>
    <scope>NUCLEOTIDE SEQUENCE [LARGE SCALE GENOMIC DNA]</scope>
    <source>
        <strain evidence="9 10">YIT 12061</strain>
    </source>
</reference>
<dbReference type="GO" id="GO:0005886">
    <property type="term" value="C:plasma membrane"/>
    <property type="evidence" value="ECO:0007669"/>
    <property type="project" value="UniProtKB-SubCell"/>
</dbReference>
<dbReference type="Proteomes" id="UP000004892">
    <property type="component" value="Unassembled WGS sequence"/>
</dbReference>
<keyword evidence="4 8" id="KW-1003">Cell membrane</keyword>
<evidence type="ECO:0000256" key="2">
    <source>
        <dbReference type="ARBA" id="ARBA00009142"/>
    </source>
</evidence>
<dbReference type="InterPro" id="IPR052017">
    <property type="entry name" value="TSUP"/>
</dbReference>
<feature type="transmembrane region" description="Helical" evidence="8">
    <location>
        <begin position="99"/>
        <end position="118"/>
    </location>
</feature>
<comment type="subcellular location">
    <subcellularLocation>
        <location evidence="1 8">Cell membrane</location>
        <topology evidence="1 8">Multi-pass membrane protein</topology>
    </subcellularLocation>
</comment>
<sequence length="250" mass="27431">MDFSDYILLVFLGFAAGFINIFAGGGSMLVVPFLIFLGLPANIANATNRIAILFQNTVSVFTFQQKKILDLRTDYKLLFPVLLGSIAGAFTAVDIQKEILEKIIGGLLILMFFMVGLNPNAWIRAKAEKAGNKHPLLRFFIFFAIGFYGGFIQIGVGFFLLAGLVLGCGFDLLKANAVKIFLVLSYTLIALVIFIFYGLIDWKAGLILACGNMSGAWLGTRLSIKWGATYIRYILLAALLIVALKLFGLF</sequence>
<protein>
    <recommendedName>
        <fullName evidence="8">Probable membrane transporter protein</fullName>
    </recommendedName>
</protein>
<feature type="transmembrane region" description="Helical" evidence="8">
    <location>
        <begin position="178"/>
        <end position="199"/>
    </location>
</feature>
<gene>
    <name evidence="9" type="ORF">HMPREF9449_01675</name>
</gene>
<dbReference type="PATRIC" id="fig|742817.3.peg.1790"/>
<evidence type="ECO:0000256" key="5">
    <source>
        <dbReference type="ARBA" id="ARBA00022692"/>
    </source>
</evidence>
<dbReference type="AlphaFoldDB" id="H1DHD9"/>
<name>H1DHD9_9BACT</name>
<evidence type="ECO:0000313" key="10">
    <source>
        <dbReference type="Proteomes" id="UP000004892"/>
    </source>
</evidence>